<keyword evidence="3" id="KW-0560">Oxidoreductase</keyword>
<protein>
    <submittedName>
        <fullName evidence="5">Oxidoreductase</fullName>
    </submittedName>
</protein>
<evidence type="ECO:0000313" key="6">
    <source>
        <dbReference type="Proteomes" id="UP000196655"/>
    </source>
</evidence>
<feature type="domain" description="Ketoreductase" evidence="4">
    <location>
        <begin position="3"/>
        <end position="196"/>
    </location>
</feature>
<proteinExistence type="inferred from homology"/>
<dbReference type="RefSeq" id="WP_088152868.1">
    <property type="nucleotide sequence ID" value="NZ_NHON01000040.1"/>
</dbReference>
<organism evidence="5 6">
    <name type="scientific">Inquilinus limosus</name>
    <dbReference type="NCBI Taxonomy" id="171674"/>
    <lineage>
        <taxon>Bacteria</taxon>
        <taxon>Pseudomonadati</taxon>
        <taxon>Pseudomonadota</taxon>
        <taxon>Alphaproteobacteria</taxon>
        <taxon>Rhodospirillales</taxon>
        <taxon>Rhodospirillaceae</taxon>
        <taxon>Inquilinus</taxon>
    </lineage>
</organism>
<evidence type="ECO:0000256" key="3">
    <source>
        <dbReference type="ARBA" id="ARBA00023002"/>
    </source>
</evidence>
<dbReference type="PANTHER" id="PTHR43618">
    <property type="entry name" value="7-ALPHA-HYDROXYSTEROID DEHYDROGENASE"/>
    <property type="match status" value="1"/>
</dbReference>
<dbReference type="InterPro" id="IPR020904">
    <property type="entry name" value="Sc_DH/Rdtase_CS"/>
</dbReference>
<evidence type="ECO:0000259" key="4">
    <source>
        <dbReference type="SMART" id="SM00822"/>
    </source>
</evidence>
<evidence type="ECO:0000256" key="1">
    <source>
        <dbReference type="ARBA" id="ARBA00006484"/>
    </source>
</evidence>
<sequence length="256" mass="26258">MARVMVVSGGGTGIGLAVARRFAGQGEQVVILGRRAGVLAEATTAIGREHPSAPPVLALPGDLSRPEMVEGLRRGIGERFPAVDALVHAAGGNVILQAPPGHYDDGLAGVARRWTDNFAGNVLSAVLLTEGLRDRLRAPGGRVVLVSSIAAYRGSGAGCYGAAKAALHPYGYDLAAALGPRGITVNIVAPGYIRDTEFFADRLPAERQAALIAETSMRRAGLPADIADAVAWLASPGAGHVTAQVIQVNGGAERGH</sequence>
<dbReference type="PANTHER" id="PTHR43618:SF8">
    <property type="entry name" value="7ALPHA-HYDROXYSTEROID DEHYDROGENASE"/>
    <property type="match status" value="1"/>
</dbReference>
<dbReference type="Gene3D" id="3.40.50.720">
    <property type="entry name" value="NAD(P)-binding Rossmann-like Domain"/>
    <property type="match status" value="1"/>
</dbReference>
<dbReference type="Pfam" id="PF13561">
    <property type="entry name" value="adh_short_C2"/>
    <property type="match status" value="1"/>
</dbReference>
<reference evidence="6" key="1">
    <citation type="submission" date="2017-05" db="EMBL/GenBank/DDBJ databases">
        <authorList>
            <person name="Macchi M."/>
            <person name="Festa S."/>
            <person name="Coppotelli B.M."/>
            <person name="Morelli I.S."/>
        </authorList>
    </citation>
    <scope>NUCLEOTIDE SEQUENCE [LARGE SCALE GENOMIC DNA]</scope>
    <source>
        <strain evidence="6">I</strain>
    </source>
</reference>
<dbReference type="SMART" id="SM00822">
    <property type="entry name" value="PKS_KR"/>
    <property type="match status" value="1"/>
</dbReference>
<comment type="caution">
    <text evidence="5">The sequence shown here is derived from an EMBL/GenBank/DDBJ whole genome shotgun (WGS) entry which is preliminary data.</text>
</comment>
<dbReference type="InterPro" id="IPR052178">
    <property type="entry name" value="Sec_Metab_Biosynth_SDR"/>
</dbReference>
<dbReference type="AlphaFoldDB" id="A0A211ZJ21"/>
<dbReference type="EMBL" id="NHON01000040">
    <property type="protein sequence ID" value="OWJ65272.1"/>
    <property type="molecule type" value="Genomic_DNA"/>
</dbReference>
<dbReference type="InterPro" id="IPR057326">
    <property type="entry name" value="KR_dom"/>
</dbReference>
<name>A0A211ZJ21_9PROT</name>
<dbReference type="GO" id="GO:0016491">
    <property type="term" value="F:oxidoreductase activity"/>
    <property type="evidence" value="ECO:0007669"/>
    <property type="project" value="UniProtKB-KW"/>
</dbReference>
<accession>A0A211ZJ21</accession>
<dbReference type="Proteomes" id="UP000196655">
    <property type="component" value="Unassembled WGS sequence"/>
</dbReference>
<keyword evidence="2" id="KW-0521">NADP</keyword>
<dbReference type="PROSITE" id="PS00061">
    <property type="entry name" value="ADH_SHORT"/>
    <property type="match status" value="1"/>
</dbReference>
<dbReference type="InterPro" id="IPR036291">
    <property type="entry name" value="NAD(P)-bd_dom_sf"/>
</dbReference>
<dbReference type="InterPro" id="IPR002347">
    <property type="entry name" value="SDR_fam"/>
</dbReference>
<dbReference type="SUPFAM" id="SSF51735">
    <property type="entry name" value="NAD(P)-binding Rossmann-fold domains"/>
    <property type="match status" value="1"/>
</dbReference>
<comment type="similarity">
    <text evidence="1">Belongs to the short-chain dehydrogenases/reductases (SDR) family.</text>
</comment>
<dbReference type="STRING" id="1122125.GCA_000423185_04827"/>
<gene>
    <name evidence="5" type="ORF">BWR60_20490</name>
</gene>
<dbReference type="PRINTS" id="PR00081">
    <property type="entry name" value="GDHRDH"/>
</dbReference>
<keyword evidence="6" id="KW-1185">Reference proteome</keyword>
<dbReference type="CDD" id="cd05233">
    <property type="entry name" value="SDR_c"/>
    <property type="match status" value="1"/>
</dbReference>
<evidence type="ECO:0000313" key="5">
    <source>
        <dbReference type="EMBL" id="OWJ65272.1"/>
    </source>
</evidence>
<evidence type="ECO:0000256" key="2">
    <source>
        <dbReference type="ARBA" id="ARBA00022857"/>
    </source>
</evidence>
<dbReference type="OrthoDB" id="658698at2"/>